<proteinExistence type="inferred from homology"/>
<keyword evidence="2" id="KW-0547">Nucleotide-binding</keyword>
<comment type="similarity">
    <text evidence="1">Belongs to the TRAFAC class TrmE-Era-EngA-EngB-Septin-like GTPase superfamily. AIG1/Toc34/Toc159-like paraseptin GTPase family. IAN subfamily.</text>
</comment>
<dbReference type="Proteomes" id="UP001152622">
    <property type="component" value="Chromosome 12"/>
</dbReference>
<feature type="domain" description="AIG1-type G" evidence="5">
    <location>
        <begin position="155"/>
        <end position="364"/>
    </location>
</feature>
<dbReference type="PANTHER" id="PTHR10903">
    <property type="entry name" value="GTPASE, IMAP FAMILY MEMBER-RELATED"/>
    <property type="match status" value="1"/>
</dbReference>
<dbReference type="InterPro" id="IPR006703">
    <property type="entry name" value="G_AIG1"/>
</dbReference>
<feature type="region of interest" description="Disordered" evidence="4">
    <location>
        <begin position="379"/>
        <end position="399"/>
    </location>
</feature>
<evidence type="ECO:0000259" key="5">
    <source>
        <dbReference type="PROSITE" id="PS51720"/>
    </source>
</evidence>
<dbReference type="GO" id="GO:0005525">
    <property type="term" value="F:GTP binding"/>
    <property type="evidence" value="ECO:0007669"/>
    <property type="project" value="UniProtKB-KW"/>
</dbReference>
<evidence type="ECO:0000256" key="3">
    <source>
        <dbReference type="ARBA" id="ARBA00023134"/>
    </source>
</evidence>
<evidence type="ECO:0000313" key="6">
    <source>
        <dbReference type="EMBL" id="KAJ8345725.1"/>
    </source>
</evidence>
<dbReference type="PANTHER" id="PTHR10903:SF167">
    <property type="entry name" value="GTPASE IMAP FAMILY MEMBER 6-RELATED"/>
    <property type="match status" value="1"/>
</dbReference>
<organism evidence="6 7">
    <name type="scientific">Synaphobranchus kaupii</name>
    <name type="common">Kaup's arrowtooth eel</name>
    <dbReference type="NCBI Taxonomy" id="118154"/>
    <lineage>
        <taxon>Eukaryota</taxon>
        <taxon>Metazoa</taxon>
        <taxon>Chordata</taxon>
        <taxon>Craniata</taxon>
        <taxon>Vertebrata</taxon>
        <taxon>Euteleostomi</taxon>
        <taxon>Actinopterygii</taxon>
        <taxon>Neopterygii</taxon>
        <taxon>Teleostei</taxon>
        <taxon>Anguilliformes</taxon>
        <taxon>Synaphobranchidae</taxon>
        <taxon>Synaphobranchus</taxon>
    </lineage>
</organism>
<comment type="caution">
    <text evidence="6">The sequence shown here is derived from an EMBL/GenBank/DDBJ whole genome shotgun (WGS) entry which is preliminary data.</text>
</comment>
<dbReference type="AlphaFoldDB" id="A0A9Q1EVE9"/>
<evidence type="ECO:0000256" key="2">
    <source>
        <dbReference type="ARBA" id="ARBA00022741"/>
    </source>
</evidence>
<keyword evidence="3" id="KW-0342">GTP-binding</keyword>
<protein>
    <recommendedName>
        <fullName evidence="5">AIG1-type G domain-containing protein</fullName>
    </recommendedName>
</protein>
<dbReference type="EMBL" id="JAINUF010000012">
    <property type="protein sequence ID" value="KAJ8345725.1"/>
    <property type="molecule type" value="Genomic_DNA"/>
</dbReference>
<dbReference type="InterPro" id="IPR027417">
    <property type="entry name" value="P-loop_NTPase"/>
</dbReference>
<sequence>MECDCKPESACTSTSFCETEDITPALWTDYNSVLTGALAILGFLLYRFIQALPALIRWPIRLVCSFTGVTSMWSWVSRLVNTVLGLRTLFKWLCHLWKILFSSLSNVKKCMEAVAKLILNLQALCLFLIPEGSADQSTNRRHFRTPTQMTMYPLDPELRLILVGPCVADFELLRDTLFGCPASHGRSSTESRRQCVRWRAFMEGQEVIVVDTPDILGSSLGPAEIAREALRSLQLASPGPHAFLLVLRGPRLSDDDDGSDGTKVLRALLDLVGEGALDHVLLVLIHTDSPGGSGTPSPISEGTPGVLVALLSLCGQKLELLDIGPACPLARRRAQSRRLVERVVQMKTLRGHYLHPLQKKENQMREELLLDATAELRRRLGEKEREERERGNGEGGDRE</sequence>
<dbReference type="OrthoDB" id="8892667at2759"/>
<evidence type="ECO:0000256" key="1">
    <source>
        <dbReference type="ARBA" id="ARBA00008535"/>
    </source>
</evidence>
<name>A0A9Q1EVE9_SYNKA</name>
<accession>A0A9Q1EVE9</accession>
<dbReference type="Gene3D" id="3.40.50.300">
    <property type="entry name" value="P-loop containing nucleotide triphosphate hydrolases"/>
    <property type="match status" value="1"/>
</dbReference>
<evidence type="ECO:0000313" key="7">
    <source>
        <dbReference type="Proteomes" id="UP001152622"/>
    </source>
</evidence>
<reference evidence="6" key="1">
    <citation type="journal article" date="2023" name="Science">
        <title>Genome structures resolve the early diversification of teleost fishes.</title>
        <authorList>
            <person name="Parey E."/>
            <person name="Louis A."/>
            <person name="Montfort J."/>
            <person name="Bouchez O."/>
            <person name="Roques C."/>
            <person name="Iampietro C."/>
            <person name="Lluch J."/>
            <person name="Castinel A."/>
            <person name="Donnadieu C."/>
            <person name="Desvignes T."/>
            <person name="Floi Bucao C."/>
            <person name="Jouanno E."/>
            <person name="Wen M."/>
            <person name="Mejri S."/>
            <person name="Dirks R."/>
            <person name="Jansen H."/>
            <person name="Henkel C."/>
            <person name="Chen W.J."/>
            <person name="Zahm M."/>
            <person name="Cabau C."/>
            <person name="Klopp C."/>
            <person name="Thompson A.W."/>
            <person name="Robinson-Rechavi M."/>
            <person name="Braasch I."/>
            <person name="Lecointre G."/>
            <person name="Bobe J."/>
            <person name="Postlethwait J.H."/>
            <person name="Berthelot C."/>
            <person name="Roest Crollius H."/>
            <person name="Guiguen Y."/>
        </authorList>
    </citation>
    <scope>NUCLEOTIDE SEQUENCE</scope>
    <source>
        <strain evidence="6">WJC10195</strain>
    </source>
</reference>
<gene>
    <name evidence="6" type="ORF">SKAU_G00299180</name>
</gene>
<dbReference type="InterPro" id="IPR045058">
    <property type="entry name" value="GIMA/IAN/Toc"/>
</dbReference>
<evidence type="ECO:0000256" key="4">
    <source>
        <dbReference type="SAM" id="MobiDB-lite"/>
    </source>
</evidence>
<dbReference type="PROSITE" id="PS51720">
    <property type="entry name" value="G_AIG1"/>
    <property type="match status" value="1"/>
</dbReference>
<keyword evidence="7" id="KW-1185">Reference proteome</keyword>
<dbReference type="Pfam" id="PF04548">
    <property type="entry name" value="AIG1"/>
    <property type="match status" value="1"/>
</dbReference>